<evidence type="ECO:0000256" key="2">
    <source>
        <dbReference type="SAM" id="SignalP"/>
    </source>
</evidence>
<keyword evidence="2" id="KW-0732">Signal</keyword>
<dbReference type="AlphaFoldDB" id="A0A7G4KF38"/>
<reference evidence="3 4" key="1">
    <citation type="submission" date="2015-12" db="EMBL/GenBank/DDBJ databases">
        <authorList>
            <person name="Wibberg D."/>
        </authorList>
    </citation>
    <scope>NUCLEOTIDE SEQUENCE [LARGE SCALE GENOMIC DNA]</scope>
    <source>
        <strain evidence="3">R2091</strain>
    </source>
</reference>
<name>A0A7G4KF38_ACIBA</name>
<proteinExistence type="predicted"/>
<dbReference type="Proteomes" id="UP000066661">
    <property type="component" value="Chromosome I"/>
</dbReference>
<feature type="compositionally biased region" description="Polar residues" evidence="1">
    <location>
        <begin position="35"/>
        <end position="44"/>
    </location>
</feature>
<dbReference type="RefSeq" id="WP_031966208.1">
    <property type="nucleotide sequence ID" value="NZ_BHGH01000019.1"/>
</dbReference>
<organism evidence="3 4">
    <name type="scientific">Acinetobacter baumannii</name>
    <dbReference type="NCBI Taxonomy" id="470"/>
    <lineage>
        <taxon>Bacteria</taxon>
        <taxon>Pseudomonadati</taxon>
        <taxon>Pseudomonadota</taxon>
        <taxon>Gammaproteobacteria</taxon>
        <taxon>Moraxellales</taxon>
        <taxon>Moraxellaceae</taxon>
        <taxon>Acinetobacter</taxon>
        <taxon>Acinetobacter calcoaceticus/baumannii complex</taxon>
    </lineage>
</organism>
<dbReference type="PROSITE" id="PS51257">
    <property type="entry name" value="PROKAR_LIPOPROTEIN"/>
    <property type="match status" value="1"/>
</dbReference>
<feature type="chain" id="PRO_5043238420" description="Lipoprotein" evidence="2">
    <location>
        <begin position="25"/>
        <end position="373"/>
    </location>
</feature>
<feature type="signal peptide" evidence="2">
    <location>
        <begin position="1"/>
        <end position="24"/>
    </location>
</feature>
<gene>
    <name evidence="3" type="ORF">ABR2091_2410</name>
</gene>
<sequence length="373" mass="42010">MKKISNLTASLLFIILTGCGGSSSSTNNTENLSSQTKEQSPQETNTLKCNRGILLNSTLSTNTIFDEPLYSLTYNYKQIPTGNSFTTIRQLYADEFQRNGQMIYSSPKAIYNVTADEIESSLAEDVVQTYDLNSFGLFTKKTYQKQNNGWPEGYIVASQGSQITTAQFNDSCSLNSDNVSFDYEKINVSGKKVADIFPPNIINSIPKDSDYIYISDQFSRILKDNQTAFANLVNSNATFPSGSFVYVPKSVIYNNTEFYLFDSSLTDFKTLAEWQQKLYPNFNYKFDTVAGYKVTYFVDSAGNPIFDNGKDPAIEMNGKIYDGEWQVKGNVISETYGAPPTTWNTNYQSKSEFALYNKASYDFLVAQIQTYYK</sequence>
<evidence type="ECO:0008006" key="5">
    <source>
        <dbReference type="Google" id="ProtNLM"/>
    </source>
</evidence>
<evidence type="ECO:0000313" key="3">
    <source>
        <dbReference type="EMBL" id="CUW35812.1"/>
    </source>
</evidence>
<feature type="compositionally biased region" description="Low complexity" evidence="1">
    <location>
        <begin position="22"/>
        <end position="34"/>
    </location>
</feature>
<accession>A0A7G4KF38</accession>
<dbReference type="EMBL" id="LN997846">
    <property type="protein sequence ID" value="CUW35812.1"/>
    <property type="molecule type" value="Genomic_DNA"/>
</dbReference>
<feature type="region of interest" description="Disordered" evidence="1">
    <location>
        <begin position="22"/>
        <end position="44"/>
    </location>
</feature>
<protein>
    <recommendedName>
        <fullName evidence="5">Lipoprotein</fullName>
    </recommendedName>
</protein>
<evidence type="ECO:0000313" key="4">
    <source>
        <dbReference type="Proteomes" id="UP000066661"/>
    </source>
</evidence>
<evidence type="ECO:0000256" key="1">
    <source>
        <dbReference type="SAM" id="MobiDB-lite"/>
    </source>
</evidence>